<gene>
    <name evidence="5" type="ORF">GCM10010140_55200</name>
</gene>
<dbReference type="SUPFAM" id="SSF46689">
    <property type="entry name" value="Homeodomain-like"/>
    <property type="match status" value="1"/>
</dbReference>
<keyword evidence="1 2" id="KW-0238">DNA-binding</keyword>
<evidence type="ECO:0000256" key="3">
    <source>
        <dbReference type="SAM" id="MobiDB-lite"/>
    </source>
</evidence>
<dbReference type="PANTHER" id="PTHR30328:SF54">
    <property type="entry name" value="HTH-TYPE TRANSCRIPTIONAL REPRESSOR SCO4008"/>
    <property type="match status" value="1"/>
</dbReference>
<accession>A0ABQ2R7I4</accession>
<evidence type="ECO:0000256" key="1">
    <source>
        <dbReference type="ARBA" id="ARBA00023125"/>
    </source>
</evidence>
<sequence>MPKESTRDALLSAARAEFAAHGIAGARVDRIAERAGVNKERIYGYFGSKDKLFDQVMTAVMDELTAAVAMPGDDPVEYVAKLYDYYRTHPELTRLLMWESLHYRDGELEGQEHRVTKCVRKAESLATGLGREPSQETARTMMTLIGLAGWPVVMSRLGRIILGDEAVTEEGRLRMREHLVAFARAALGGEPDGARPAPGGEPAGAGGGRPSGAADGDANGPRPDGPA</sequence>
<dbReference type="RefSeq" id="WP_189249369.1">
    <property type="nucleotide sequence ID" value="NZ_BMQJ01000015.1"/>
</dbReference>
<comment type="caution">
    <text evidence="5">The sequence shown here is derived from an EMBL/GenBank/DDBJ whole genome shotgun (WGS) entry which is preliminary data.</text>
</comment>
<dbReference type="Gene3D" id="1.10.357.10">
    <property type="entry name" value="Tetracycline Repressor, domain 2"/>
    <property type="match status" value="1"/>
</dbReference>
<evidence type="ECO:0000256" key="2">
    <source>
        <dbReference type="PROSITE-ProRule" id="PRU00335"/>
    </source>
</evidence>
<feature type="compositionally biased region" description="Gly residues" evidence="3">
    <location>
        <begin position="201"/>
        <end position="210"/>
    </location>
</feature>
<name>A0ABQ2R7I4_9ACTN</name>
<evidence type="ECO:0000313" key="6">
    <source>
        <dbReference type="Proteomes" id="UP000611554"/>
    </source>
</evidence>
<dbReference type="SUPFAM" id="SSF48498">
    <property type="entry name" value="Tetracyclin repressor-like, C-terminal domain"/>
    <property type="match status" value="1"/>
</dbReference>
<dbReference type="InterPro" id="IPR001647">
    <property type="entry name" value="HTH_TetR"/>
</dbReference>
<organism evidence="5 6">
    <name type="scientific">Streptosporangium pseudovulgare</name>
    <dbReference type="NCBI Taxonomy" id="35765"/>
    <lineage>
        <taxon>Bacteria</taxon>
        <taxon>Bacillati</taxon>
        <taxon>Actinomycetota</taxon>
        <taxon>Actinomycetes</taxon>
        <taxon>Streptosporangiales</taxon>
        <taxon>Streptosporangiaceae</taxon>
        <taxon>Streptosporangium</taxon>
    </lineage>
</organism>
<dbReference type="InterPro" id="IPR041467">
    <property type="entry name" value="Sco4008_C"/>
</dbReference>
<dbReference type="InterPro" id="IPR009057">
    <property type="entry name" value="Homeodomain-like_sf"/>
</dbReference>
<dbReference type="PRINTS" id="PR00455">
    <property type="entry name" value="HTHTETR"/>
</dbReference>
<dbReference type="Pfam" id="PF17926">
    <property type="entry name" value="TetR_C_21"/>
    <property type="match status" value="1"/>
</dbReference>
<dbReference type="Proteomes" id="UP000611554">
    <property type="component" value="Unassembled WGS sequence"/>
</dbReference>
<feature type="DNA-binding region" description="H-T-H motif" evidence="2">
    <location>
        <begin position="27"/>
        <end position="46"/>
    </location>
</feature>
<dbReference type="PANTHER" id="PTHR30328">
    <property type="entry name" value="TRANSCRIPTIONAL REPRESSOR"/>
    <property type="match status" value="1"/>
</dbReference>
<evidence type="ECO:0000313" key="5">
    <source>
        <dbReference type="EMBL" id="GGQ17815.1"/>
    </source>
</evidence>
<reference evidence="6" key="1">
    <citation type="journal article" date="2019" name="Int. J. Syst. Evol. Microbiol.">
        <title>The Global Catalogue of Microorganisms (GCM) 10K type strain sequencing project: providing services to taxonomists for standard genome sequencing and annotation.</title>
        <authorList>
            <consortium name="The Broad Institute Genomics Platform"/>
            <consortium name="The Broad Institute Genome Sequencing Center for Infectious Disease"/>
            <person name="Wu L."/>
            <person name="Ma J."/>
        </authorList>
    </citation>
    <scope>NUCLEOTIDE SEQUENCE [LARGE SCALE GENOMIC DNA]</scope>
    <source>
        <strain evidence="6">JCM 3115</strain>
    </source>
</reference>
<keyword evidence="6" id="KW-1185">Reference proteome</keyword>
<dbReference type="InterPro" id="IPR050109">
    <property type="entry name" value="HTH-type_TetR-like_transc_reg"/>
</dbReference>
<dbReference type="PROSITE" id="PS50977">
    <property type="entry name" value="HTH_TETR_2"/>
    <property type="match status" value="1"/>
</dbReference>
<proteinExistence type="predicted"/>
<protein>
    <recommendedName>
        <fullName evidence="4">HTH tetR-type domain-containing protein</fullName>
    </recommendedName>
</protein>
<dbReference type="InterPro" id="IPR036271">
    <property type="entry name" value="Tet_transcr_reg_TetR-rel_C_sf"/>
</dbReference>
<feature type="region of interest" description="Disordered" evidence="3">
    <location>
        <begin position="187"/>
        <end position="227"/>
    </location>
</feature>
<dbReference type="Pfam" id="PF00440">
    <property type="entry name" value="TetR_N"/>
    <property type="match status" value="1"/>
</dbReference>
<feature type="domain" description="HTH tetR-type" evidence="4">
    <location>
        <begin position="4"/>
        <end position="64"/>
    </location>
</feature>
<evidence type="ECO:0000259" key="4">
    <source>
        <dbReference type="PROSITE" id="PS50977"/>
    </source>
</evidence>
<dbReference type="EMBL" id="BMQJ01000015">
    <property type="protein sequence ID" value="GGQ17815.1"/>
    <property type="molecule type" value="Genomic_DNA"/>
</dbReference>